<feature type="region of interest" description="Disordered" evidence="1">
    <location>
        <begin position="134"/>
        <end position="177"/>
    </location>
</feature>
<dbReference type="GeneID" id="91087236"/>
<dbReference type="RefSeq" id="XP_066068530.1">
    <property type="nucleotide sequence ID" value="XM_066212433.1"/>
</dbReference>
<sequence length="177" mass="18791">MCMAGGGKVCAGVVCVLMMCCVCTVGECLWDATEQCLSRACLSSQPARGPGAGRASTAQSDPRLPCRNQRVAVEARAFQTGGRKNVRERNRKGALRVRRVSNGASMWETRVRGRLDGGIFPTDVDLIGSPDQLPGPVAARRSPTATPKVAVSRKGSFIPDDTGIQGAKKRPFGSERS</sequence>
<protein>
    <recommendedName>
        <fullName evidence="5">Secreted protein</fullName>
    </recommendedName>
</protein>
<reference evidence="3" key="3">
    <citation type="submission" date="2024-01" db="EMBL/GenBank/DDBJ databases">
        <authorList>
            <person name="Coelho M.A."/>
            <person name="David-Palma M."/>
            <person name="Shea T."/>
            <person name="Sun S."/>
            <person name="Cuomo C.A."/>
            <person name="Heitman J."/>
        </authorList>
    </citation>
    <scope>NUCLEOTIDE SEQUENCE</scope>
    <source>
        <strain evidence="3">CBS 7841</strain>
    </source>
</reference>
<evidence type="ECO:0008006" key="5">
    <source>
        <dbReference type="Google" id="ProtNLM"/>
    </source>
</evidence>
<dbReference type="KEGG" id="cdep:91087236"/>
<gene>
    <name evidence="3" type="ORF">L203_103025</name>
</gene>
<evidence type="ECO:0000256" key="2">
    <source>
        <dbReference type="SAM" id="SignalP"/>
    </source>
</evidence>
<reference evidence="3" key="1">
    <citation type="submission" date="2016-06" db="EMBL/GenBank/DDBJ databases">
        <authorList>
            <person name="Cuomo C."/>
            <person name="Litvintseva A."/>
            <person name="Heitman J."/>
            <person name="Chen Y."/>
            <person name="Sun S."/>
            <person name="Springer D."/>
            <person name="Dromer F."/>
            <person name="Young S."/>
            <person name="Zeng Q."/>
            <person name="Chapman S."/>
            <person name="Gujja S."/>
            <person name="Saif S."/>
            <person name="Birren B."/>
        </authorList>
    </citation>
    <scope>NUCLEOTIDE SEQUENCE</scope>
    <source>
        <strain evidence="3">CBS 7841</strain>
    </source>
</reference>
<reference evidence="3" key="2">
    <citation type="journal article" date="2022" name="Elife">
        <title>Obligate sexual reproduction of a homothallic fungus closely related to the Cryptococcus pathogenic species complex.</title>
        <authorList>
            <person name="Passer A.R."/>
            <person name="Clancey S.A."/>
            <person name="Shea T."/>
            <person name="David-Palma M."/>
            <person name="Averette A.F."/>
            <person name="Boekhout T."/>
            <person name="Porcel B.M."/>
            <person name="Nowrousian M."/>
            <person name="Cuomo C.A."/>
            <person name="Sun S."/>
            <person name="Heitman J."/>
            <person name="Coelho M.A."/>
        </authorList>
    </citation>
    <scope>NUCLEOTIDE SEQUENCE</scope>
    <source>
        <strain evidence="3">CBS 7841</strain>
    </source>
</reference>
<dbReference type="Proteomes" id="UP000094043">
    <property type="component" value="Chromosome 3"/>
</dbReference>
<proteinExistence type="predicted"/>
<evidence type="ECO:0000313" key="4">
    <source>
        <dbReference type="Proteomes" id="UP000094043"/>
    </source>
</evidence>
<feature type="signal peptide" evidence="2">
    <location>
        <begin position="1"/>
        <end position="26"/>
    </location>
</feature>
<accession>A0AAJ8JSU3</accession>
<dbReference type="AlphaFoldDB" id="A0AAJ8JSU3"/>
<feature type="chain" id="PRO_5042513062" description="Secreted protein" evidence="2">
    <location>
        <begin position="27"/>
        <end position="177"/>
    </location>
</feature>
<keyword evidence="4" id="KW-1185">Reference proteome</keyword>
<evidence type="ECO:0000256" key="1">
    <source>
        <dbReference type="SAM" id="MobiDB-lite"/>
    </source>
</evidence>
<name>A0AAJ8JSU3_9TREE</name>
<feature type="region of interest" description="Disordered" evidence="1">
    <location>
        <begin position="44"/>
        <end position="63"/>
    </location>
</feature>
<dbReference type="EMBL" id="CP143786">
    <property type="protein sequence ID" value="WVN87830.1"/>
    <property type="molecule type" value="Genomic_DNA"/>
</dbReference>
<evidence type="ECO:0000313" key="3">
    <source>
        <dbReference type="EMBL" id="WVN87830.1"/>
    </source>
</evidence>
<keyword evidence="2" id="KW-0732">Signal</keyword>
<organism evidence="3 4">
    <name type="scientific">Cryptococcus depauperatus CBS 7841</name>
    <dbReference type="NCBI Taxonomy" id="1295531"/>
    <lineage>
        <taxon>Eukaryota</taxon>
        <taxon>Fungi</taxon>
        <taxon>Dikarya</taxon>
        <taxon>Basidiomycota</taxon>
        <taxon>Agaricomycotina</taxon>
        <taxon>Tremellomycetes</taxon>
        <taxon>Tremellales</taxon>
        <taxon>Cryptococcaceae</taxon>
        <taxon>Cryptococcus</taxon>
    </lineage>
</organism>